<feature type="domain" description="PKS/mFAS DH" evidence="4">
    <location>
        <begin position="1"/>
        <end position="268"/>
    </location>
</feature>
<feature type="region of interest" description="N-terminal hotdog fold" evidence="3">
    <location>
        <begin position="1"/>
        <end position="107"/>
    </location>
</feature>
<dbReference type="InterPro" id="IPR042104">
    <property type="entry name" value="PKS_dehydratase_sf"/>
</dbReference>
<dbReference type="InterPro" id="IPR020807">
    <property type="entry name" value="PKS_DH"/>
</dbReference>
<feature type="region of interest" description="C-terminal hotdog fold" evidence="3">
    <location>
        <begin position="124"/>
        <end position="268"/>
    </location>
</feature>
<dbReference type="EMBL" id="JANIAA010000187">
    <property type="protein sequence ID" value="MCQ8195625.1"/>
    <property type="molecule type" value="Genomic_DNA"/>
</dbReference>
<dbReference type="InterPro" id="IPR049900">
    <property type="entry name" value="PKS_mFAS_DH"/>
</dbReference>
<keyword evidence="6" id="KW-1185">Reference proteome</keyword>
<feature type="active site" description="Proton donor; for dehydratase activity" evidence="3">
    <location>
        <position position="185"/>
    </location>
</feature>
<evidence type="ECO:0000256" key="3">
    <source>
        <dbReference type="PROSITE-ProRule" id="PRU01363"/>
    </source>
</evidence>
<dbReference type="InterPro" id="IPR050091">
    <property type="entry name" value="PKS_NRPS_Biosynth_Enz"/>
</dbReference>
<feature type="non-terminal residue" evidence="5">
    <location>
        <position position="282"/>
    </location>
</feature>
<comment type="caution">
    <text evidence="5">The sequence shown here is derived from an EMBL/GenBank/DDBJ whole genome shotgun (WGS) entry which is preliminary data.</text>
</comment>
<accession>A0ABT1VDZ6</accession>
<evidence type="ECO:0000259" key="4">
    <source>
        <dbReference type="PROSITE" id="PS52019"/>
    </source>
</evidence>
<organism evidence="5 6">
    <name type="scientific">Streptomyces rugosispiralis</name>
    <dbReference type="NCBI Taxonomy" id="2967341"/>
    <lineage>
        <taxon>Bacteria</taxon>
        <taxon>Bacillati</taxon>
        <taxon>Actinomycetota</taxon>
        <taxon>Actinomycetes</taxon>
        <taxon>Kitasatosporales</taxon>
        <taxon>Streptomycetaceae</taxon>
        <taxon>Streptomyces</taxon>
    </lineage>
</organism>
<dbReference type="Pfam" id="PF21089">
    <property type="entry name" value="PKS_DH_N"/>
    <property type="match status" value="1"/>
</dbReference>
<dbReference type="RefSeq" id="WP_256656339.1">
    <property type="nucleotide sequence ID" value="NZ_JANIAA010000187.1"/>
</dbReference>
<evidence type="ECO:0000256" key="2">
    <source>
        <dbReference type="ARBA" id="ARBA00023268"/>
    </source>
</evidence>
<dbReference type="PANTHER" id="PTHR43775:SF51">
    <property type="entry name" value="INACTIVE PHENOLPHTHIOCEROL SYNTHESIS POLYKETIDE SYNTHASE TYPE I PKS1-RELATED"/>
    <property type="match status" value="1"/>
</dbReference>
<dbReference type="Gene3D" id="3.10.129.110">
    <property type="entry name" value="Polyketide synthase dehydratase"/>
    <property type="match status" value="1"/>
</dbReference>
<keyword evidence="2" id="KW-0511">Multifunctional enzyme</keyword>
<dbReference type="PROSITE" id="PS52019">
    <property type="entry name" value="PKS_MFAS_DH"/>
    <property type="match status" value="1"/>
</dbReference>
<dbReference type="InterPro" id="IPR049551">
    <property type="entry name" value="PKS_DH_C"/>
</dbReference>
<proteinExistence type="predicted"/>
<evidence type="ECO:0000256" key="1">
    <source>
        <dbReference type="ARBA" id="ARBA00022679"/>
    </source>
</evidence>
<gene>
    <name evidence="5" type="ORF">NP777_46985</name>
</gene>
<feature type="non-terminal residue" evidence="5">
    <location>
        <position position="1"/>
    </location>
</feature>
<dbReference type="SMART" id="SM00826">
    <property type="entry name" value="PKS_DH"/>
    <property type="match status" value="1"/>
</dbReference>
<sequence>TGRLSLRTHPWLADHAVLGRVILPGTAFVELASRAGDAVGCDRLEELTLEAPLVLPDEGAVQVQLVVSGPEQDGQREFSVYSRRDDVPNASWTCHAKGMLALNSTTVDGMTGPADLKAWPPAGAQAVETAGFYEDVAATGLVYGPVFQGLRAVWRKGDEVFAEVELAEESRADAARFGLHPALLDAALHAWLVSAAAEKDGSGSSGGIRLPFVWSGVSLYATGATSLRVRLTRTGADGMSVLVADAAGTPVASADALVTRPVSEAQLASSGDGGEPLYRVEW</sequence>
<dbReference type="PANTHER" id="PTHR43775">
    <property type="entry name" value="FATTY ACID SYNTHASE"/>
    <property type="match status" value="1"/>
</dbReference>
<name>A0ABT1VDZ6_9ACTN</name>
<protein>
    <submittedName>
        <fullName evidence="5">Polyketide synthase dehydratase domain-containing protein</fullName>
    </submittedName>
</protein>
<feature type="active site" description="Proton acceptor; for dehydratase activity" evidence="3">
    <location>
        <position position="15"/>
    </location>
</feature>
<dbReference type="Pfam" id="PF14765">
    <property type="entry name" value="PS-DH"/>
    <property type="match status" value="1"/>
</dbReference>
<dbReference type="Proteomes" id="UP001204746">
    <property type="component" value="Unassembled WGS sequence"/>
</dbReference>
<keyword evidence="1" id="KW-0808">Transferase</keyword>
<dbReference type="InterPro" id="IPR049552">
    <property type="entry name" value="PKS_DH_N"/>
</dbReference>
<evidence type="ECO:0000313" key="6">
    <source>
        <dbReference type="Proteomes" id="UP001204746"/>
    </source>
</evidence>
<evidence type="ECO:0000313" key="5">
    <source>
        <dbReference type="EMBL" id="MCQ8195625.1"/>
    </source>
</evidence>
<reference evidence="5 6" key="1">
    <citation type="submission" date="2022-07" db="EMBL/GenBank/DDBJ databases">
        <authorList>
            <person name="Phongsopitanun W."/>
            <person name="Tanasupawat S."/>
        </authorList>
    </citation>
    <scope>NUCLEOTIDE SEQUENCE [LARGE SCALE GENOMIC DNA]</scope>
    <source>
        <strain evidence="5 6">RCU-064</strain>
    </source>
</reference>